<dbReference type="AlphaFoldDB" id="A0A2N8PCD8"/>
<comment type="caution">
    <text evidence="2">The sequence shown here is derived from an EMBL/GenBank/DDBJ whole genome shotgun (WGS) entry which is preliminary data.</text>
</comment>
<evidence type="ECO:0000259" key="1">
    <source>
        <dbReference type="Pfam" id="PF14530"/>
    </source>
</evidence>
<gene>
    <name evidence="2" type="ORF">AOB60_32470</name>
</gene>
<name>A0A2N8PCD8_STRNR</name>
<proteinExistence type="predicted"/>
<sequence>MTRTRTQRDGDRDRDELTATQAALAAEHAAVYGYGVVGGRIGAGRRTEAQGAYDAHRARRDALRRTVRDLGGAPQAAAAAYELPFPVPDAPAAARLAAELEDRVAAVYADLVRATGGAHRKEAAAALREAAVRAVRWRGSGVAFPGLVERAAAPTPSGAAGPDASEL</sequence>
<keyword evidence="3" id="KW-1185">Reference proteome</keyword>
<dbReference type="InterPro" id="IPR012347">
    <property type="entry name" value="Ferritin-like"/>
</dbReference>
<evidence type="ECO:0000313" key="2">
    <source>
        <dbReference type="EMBL" id="PNE38685.1"/>
    </source>
</evidence>
<accession>A0A2N8PCD8</accession>
<evidence type="ECO:0000313" key="3">
    <source>
        <dbReference type="Proteomes" id="UP000236047"/>
    </source>
</evidence>
<dbReference type="Proteomes" id="UP000236047">
    <property type="component" value="Unassembled WGS sequence"/>
</dbReference>
<dbReference type="Pfam" id="PF14530">
    <property type="entry name" value="DUF4439"/>
    <property type="match status" value="1"/>
</dbReference>
<dbReference type="RefSeq" id="WP_073447749.1">
    <property type="nucleotide sequence ID" value="NZ_LJSN01000003.1"/>
</dbReference>
<protein>
    <recommendedName>
        <fullName evidence="1">DUF4439 domain-containing protein</fullName>
    </recommendedName>
</protein>
<dbReference type="EMBL" id="LJSN01000003">
    <property type="protein sequence ID" value="PNE38685.1"/>
    <property type="molecule type" value="Genomic_DNA"/>
</dbReference>
<dbReference type="SUPFAM" id="SSF47240">
    <property type="entry name" value="Ferritin-like"/>
    <property type="match status" value="1"/>
</dbReference>
<dbReference type="Gene3D" id="1.20.1260.10">
    <property type="match status" value="1"/>
</dbReference>
<feature type="domain" description="DUF4439" evidence="1">
    <location>
        <begin position="19"/>
        <end position="148"/>
    </location>
</feature>
<dbReference type="InterPro" id="IPR029447">
    <property type="entry name" value="DUF4439"/>
</dbReference>
<reference evidence="3" key="1">
    <citation type="submission" date="2015-09" db="EMBL/GenBank/DDBJ databases">
        <authorList>
            <person name="Graham D.E."/>
            <person name="Mahan K.M."/>
            <person name="Klingeman D.M."/>
            <person name="Fida T."/>
            <person name="Giannone R.J."/>
            <person name="Hettich R.L."/>
            <person name="Parry R.J."/>
            <person name="Spain J.C."/>
        </authorList>
    </citation>
    <scope>NUCLEOTIDE SEQUENCE [LARGE SCALE GENOMIC DNA]</scope>
    <source>
        <strain evidence="3">JCM 4701</strain>
    </source>
</reference>
<organism evidence="2 3">
    <name type="scientific">Streptomyces noursei</name>
    <name type="common">Streptomyces albulus</name>
    <dbReference type="NCBI Taxonomy" id="1971"/>
    <lineage>
        <taxon>Bacteria</taxon>
        <taxon>Bacillati</taxon>
        <taxon>Actinomycetota</taxon>
        <taxon>Actinomycetes</taxon>
        <taxon>Kitasatosporales</taxon>
        <taxon>Streptomycetaceae</taxon>
        <taxon>Streptomyces</taxon>
    </lineage>
</organism>
<dbReference type="InterPro" id="IPR009078">
    <property type="entry name" value="Ferritin-like_SF"/>
</dbReference>